<evidence type="ECO:0000313" key="2">
    <source>
        <dbReference type="Proteomes" id="UP000829999"/>
    </source>
</evidence>
<evidence type="ECO:0000256" key="1">
    <source>
        <dbReference type="SAM" id="Phobius"/>
    </source>
</evidence>
<proteinExistence type="predicted"/>
<dbReference type="AlphaFoldDB" id="A0A9R0DDS3"/>
<dbReference type="GeneID" id="118275595"/>
<dbReference type="OrthoDB" id="7332501at2759"/>
<evidence type="ECO:0000313" key="3">
    <source>
        <dbReference type="RefSeq" id="XP_035449509.2"/>
    </source>
</evidence>
<feature type="transmembrane region" description="Helical" evidence="1">
    <location>
        <begin position="12"/>
        <end position="34"/>
    </location>
</feature>
<keyword evidence="1" id="KW-0472">Membrane</keyword>
<dbReference type="Proteomes" id="UP000829999">
    <property type="component" value="Chromosome 8"/>
</dbReference>
<keyword evidence="1" id="KW-0812">Transmembrane</keyword>
<accession>A0A9R0DDS3</accession>
<keyword evidence="2" id="KW-1185">Reference proteome</keyword>
<protein>
    <submittedName>
        <fullName evidence="3">Uncharacterized protein LOC118275595</fullName>
    </submittedName>
</protein>
<keyword evidence="1" id="KW-1133">Transmembrane helix</keyword>
<name>A0A9R0DDS3_SPOFR</name>
<reference evidence="3" key="1">
    <citation type="submission" date="2025-08" db="UniProtKB">
        <authorList>
            <consortium name="RefSeq"/>
        </authorList>
    </citation>
    <scope>IDENTIFICATION</scope>
    <source>
        <tissue evidence="3">Whole larval tissue</tissue>
    </source>
</reference>
<organism evidence="2 3">
    <name type="scientific">Spodoptera frugiperda</name>
    <name type="common">Fall armyworm</name>
    <dbReference type="NCBI Taxonomy" id="7108"/>
    <lineage>
        <taxon>Eukaryota</taxon>
        <taxon>Metazoa</taxon>
        <taxon>Ecdysozoa</taxon>
        <taxon>Arthropoda</taxon>
        <taxon>Hexapoda</taxon>
        <taxon>Insecta</taxon>
        <taxon>Pterygota</taxon>
        <taxon>Neoptera</taxon>
        <taxon>Endopterygota</taxon>
        <taxon>Lepidoptera</taxon>
        <taxon>Glossata</taxon>
        <taxon>Ditrysia</taxon>
        <taxon>Noctuoidea</taxon>
        <taxon>Noctuidae</taxon>
        <taxon>Amphipyrinae</taxon>
        <taxon>Spodoptera</taxon>
    </lineage>
</organism>
<gene>
    <name evidence="3" type="primary">LOC118275595</name>
</gene>
<sequence>MLSQLEISNEVMYPFVFIVLCSYLGSSLAAEPVVSCRYRSNHLRQDGGLCFEIPPWQHQPVVLEDHLVSLRERWGNSSDSRRQLRSQLALANSEISRYMDTVLAPFLDTYHRNIQNSYQQLTGKILRRIKDEINAAVQRKQQIYSELTQLADDLKVPIMCEEERRAARTLANRHVSTIYACTEDARASIAKMGKYAEEMIGITRNHMQATLLEATRAFETPGGNREAAAAQRSGSIQKSDVSSCLEELSRAAVVLGYELDLSLTNARRHNEQSCERLTSCTSRGRRHTEESVAALRDQIYQCVYA</sequence>
<dbReference type="RefSeq" id="XP_035449509.2">
    <property type="nucleotide sequence ID" value="XM_035593616.2"/>
</dbReference>